<protein>
    <submittedName>
        <fullName evidence="3">FIST C-terminal domain-containing protein</fullName>
    </submittedName>
</protein>
<evidence type="ECO:0000259" key="2">
    <source>
        <dbReference type="SMART" id="SM01204"/>
    </source>
</evidence>
<dbReference type="Pfam" id="PF08495">
    <property type="entry name" value="FIST"/>
    <property type="match status" value="1"/>
</dbReference>
<organism evidence="3 4">
    <name type="scientific">Desulfobotulus pelophilus</name>
    <dbReference type="NCBI Taxonomy" id="2823377"/>
    <lineage>
        <taxon>Bacteria</taxon>
        <taxon>Pseudomonadati</taxon>
        <taxon>Thermodesulfobacteriota</taxon>
        <taxon>Desulfobacteria</taxon>
        <taxon>Desulfobacterales</taxon>
        <taxon>Desulfobacteraceae</taxon>
        <taxon>Desulfobotulus</taxon>
    </lineage>
</organism>
<dbReference type="SMART" id="SM01204">
    <property type="entry name" value="FIST_C"/>
    <property type="match status" value="1"/>
</dbReference>
<dbReference type="InterPro" id="IPR019494">
    <property type="entry name" value="FIST_C"/>
</dbReference>
<dbReference type="PANTHER" id="PTHR40252">
    <property type="entry name" value="BLR0328 PROTEIN"/>
    <property type="match status" value="1"/>
</dbReference>
<evidence type="ECO:0000313" key="3">
    <source>
        <dbReference type="EMBL" id="MCW7752898.1"/>
    </source>
</evidence>
<dbReference type="PANTHER" id="PTHR40252:SF2">
    <property type="entry name" value="BLR0328 PROTEIN"/>
    <property type="match status" value="1"/>
</dbReference>
<dbReference type="SMART" id="SM00897">
    <property type="entry name" value="FIST"/>
    <property type="match status" value="1"/>
</dbReference>
<dbReference type="EMBL" id="JAPFPW010000002">
    <property type="protein sequence ID" value="MCW7752898.1"/>
    <property type="molecule type" value="Genomic_DNA"/>
</dbReference>
<reference evidence="3 4" key="1">
    <citation type="submission" date="2022-11" db="EMBL/GenBank/DDBJ databases">
        <title>Desulfobotulus tamanensis H1 sp. nov. - anaerobic, alkaliphilic, sulphate reducing bacterium isolated from terrestrial mud volcano.</title>
        <authorList>
            <person name="Frolova A."/>
            <person name="Merkel A.Y."/>
            <person name="Slobodkin A.I."/>
        </authorList>
    </citation>
    <scope>NUCLEOTIDE SEQUENCE [LARGE SCALE GENOMIC DNA]</scope>
    <source>
        <strain evidence="3 4">H1</strain>
    </source>
</reference>
<dbReference type="RefSeq" id="WP_265423758.1">
    <property type="nucleotide sequence ID" value="NZ_JAPFPW010000002.1"/>
</dbReference>
<sequence length="379" mass="41438">MIVRLCTKGQPETARETAGQITGDPRVKALLILACDANGWTGESVNPWLLASPVPVFGGIFPQIIAEGKNLEKGTLIIGLFHKITPFILRGISRPGNHFEDILAQEFQHREYSGKTLFIFLDAMSHRIGELIDGLFNTLGLAPAYIGGGAGSLSFIRNPCIITPEGLIADAAILALTDIPSGIGVAHGYHAISEAMKVTEVALNRILSLNWQPAFTLYRQIVEQHSGMSFDHHSFFDMAKAYPLGIARMDAEMIVRDPISVTHNVLTCVGQIPRGSYVHVLHGDRQSLIEGAVHARKMAEANYRGKERKPVLFFIDCISRVLFLGHHFEEEIRSVTQGSFTFGALTLGEIANTGDAFLEFYNKTAVTGLLGESHESCDV</sequence>
<keyword evidence="4" id="KW-1185">Reference proteome</keyword>
<proteinExistence type="predicted"/>
<dbReference type="Pfam" id="PF10442">
    <property type="entry name" value="FIST_C"/>
    <property type="match status" value="1"/>
</dbReference>
<name>A0ABT3N613_9BACT</name>
<evidence type="ECO:0000313" key="4">
    <source>
        <dbReference type="Proteomes" id="UP001209681"/>
    </source>
</evidence>
<feature type="domain" description="FIST C-domain" evidence="2">
    <location>
        <begin position="214"/>
        <end position="353"/>
    </location>
</feature>
<dbReference type="Proteomes" id="UP001209681">
    <property type="component" value="Unassembled WGS sequence"/>
</dbReference>
<evidence type="ECO:0000259" key="1">
    <source>
        <dbReference type="SMART" id="SM00897"/>
    </source>
</evidence>
<accession>A0ABT3N613</accession>
<comment type="caution">
    <text evidence="3">The sequence shown here is derived from an EMBL/GenBank/DDBJ whole genome shotgun (WGS) entry which is preliminary data.</text>
</comment>
<gene>
    <name evidence="3" type="ORF">OOT00_02750</name>
</gene>
<dbReference type="InterPro" id="IPR013702">
    <property type="entry name" value="FIST_domain_N"/>
</dbReference>
<feature type="domain" description="FIST" evidence="1">
    <location>
        <begin position="28"/>
        <end position="213"/>
    </location>
</feature>